<dbReference type="PROSITE" id="PS51257">
    <property type="entry name" value="PROKAR_LIPOPROTEIN"/>
    <property type="match status" value="1"/>
</dbReference>
<dbReference type="KEGG" id="hhw:NCTC503_02535"/>
<dbReference type="Proteomes" id="UP000308489">
    <property type="component" value="Chromosome 1"/>
</dbReference>
<dbReference type="RefSeq" id="WP_138211035.1">
    <property type="nucleotide sequence ID" value="NZ_CBCRUQ010000006.1"/>
</dbReference>
<feature type="region of interest" description="Disordered" evidence="1">
    <location>
        <begin position="226"/>
        <end position="251"/>
    </location>
</feature>
<dbReference type="SUPFAM" id="SSF82171">
    <property type="entry name" value="DPP6 N-terminal domain-like"/>
    <property type="match status" value="1"/>
</dbReference>
<evidence type="ECO:0000313" key="2">
    <source>
        <dbReference type="EMBL" id="VTQ95511.1"/>
    </source>
</evidence>
<name>A0A4U9RUQ5_HATHI</name>
<evidence type="ECO:0000256" key="1">
    <source>
        <dbReference type="SAM" id="MobiDB-lite"/>
    </source>
</evidence>
<proteinExistence type="predicted"/>
<reference evidence="2 3" key="1">
    <citation type="submission" date="2019-05" db="EMBL/GenBank/DDBJ databases">
        <authorList>
            <consortium name="Pathogen Informatics"/>
        </authorList>
    </citation>
    <scope>NUCLEOTIDE SEQUENCE [LARGE SCALE GENOMIC DNA]</scope>
    <source>
        <strain evidence="2 3">NCTC503</strain>
    </source>
</reference>
<accession>A0A4U9RUQ5</accession>
<sequence length="364" mass="40787">MKNKRLILLVSILILNLTLIGCAKVKKEKAIESNEFNIKSGLVIVENYMRYLSNTDYNNAKKLFTKELYENTKELKNNELDVKGYSIENISEVGKSALIEMKVVRSKPKSPQAFLDNYTIKVVKEGVEYKISKIDYSPEKEGFPKAHQIRQKNKNNVKTDLITEMETIPNYYFPKDDAGNISKISVSKSNFGAMQFSYSGEKIAISTSGENPYLGVISIEDSVATQGQEGGESGGGEKTQGQDENKNTTGVKEKPIGKEIVSLDILKGCKLDFMVFSEDGETLVCQYEKDGGKAIRLYRTGNGDILPIGFKEAFPIDKVDILFDSFNKESLNFKIKKREGVKDVETSIPGKYKVDLKELKISKL</sequence>
<feature type="compositionally biased region" description="Gly residues" evidence="1">
    <location>
        <begin position="228"/>
        <end position="238"/>
    </location>
</feature>
<gene>
    <name evidence="2" type="ORF">NCTC503_02535</name>
</gene>
<keyword evidence="3" id="KW-1185">Reference proteome</keyword>
<organism evidence="2 3">
    <name type="scientific">Hathewaya histolytica</name>
    <name type="common">Clostridium histolyticum</name>
    <dbReference type="NCBI Taxonomy" id="1498"/>
    <lineage>
        <taxon>Bacteria</taxon>
        <taxon>Bacillati</taxon>
        <taxon>Bacillota</taxon>
        <taxon>Clostridia</taxon>
        <taxon>Eubacteriales</taxon>
        <taxon>Clostridiaceae</taxon>
        <taxon>Hathewaya</taxon>
    </lineage>
</organism>
<feature type="compositionally biased region" description="Basic and acidic residues" evidence="1">
    <location>
        <begin position="240"/>
        <end position="251"/>
    </location>
</feature>
<evidence type="ECO:0000313" key="3">
    <source>
        <dbReference type="Proteomes" id="UP000308489"/>
    </source>
</evidence>
<dbReference type="OrthoDB" id="1950593at2"/>
<dbReference type="EMBL" id="LR590481">
    <property type="protein sequence ID" value="VTQ95511.1"/>
    <property type="molecule type" value="Genomic_DNA"/>
</dbReference>
<dbReference type="AlphaFoldDB" id="A0A4U9RUQ5"/>
<protein>
    <submittedName>
        <fullName evidence="2">Putative phage head-tail adaptor</fullName>
    </submittedName>
</protein>